<evidence type="ECO:0000313" key="6">
    <source>
        <dbReference type="EMBL" id="CUA82328.1"/>
    </source>
</evidence>
<dbReference type="AlphaFoldDB" id="A0A0K6GUR2"/>
<dbReference type="OrthoDB" id="1443407at2"/>
<protein>
    <recommendedName>
        <fullName evidence="2">Curli production assembly/transport component CsgF</fullName>
    </recommendedName>
</protein>
<evidence type="ECO:0000256" key="3">
    <source>
        <dbReference type="ARBA" id="ARBA00022729"/>
    </source>
</evidence>
<proteinExistence type="predicted"/>
<feature type="region of interest" description="Disordered" evidence="4">
    <location>
        <begin position="46"/>
        <end position="66"/>
    </location>
</feature>
<feature type="chain" id="PRO_5005503676" description="Curli production assembly/transport component CsgF" evidence="5">
    <location>
        <begin position="18"/>
        <end position="140"/>
    </location>
</feature>
<dbReference type="Proteomes" id="UP000243535">
    <property type="component" value="Unassembled WGS sequence"/>
</dbReference>
<dbReference type="RefSeq" id="WP_055433588.1">
    <property type="nucleotide sequence ID" value="NZ_CYHA01000002.1"/>
</dbReference>
<reference evidence="7" key="1">
    <citation type="submission" date="2015-08" db="EMBL/GenBank/DDBJ databases">
        <authorList>
            <person name="Varghese N."/>
        </authorList>
    </citation>
    <scope>NUCLEOTIDE SEQUENCE [LARGE SCALE GENOMIC DNA]</scope>
    <source>
        <strain evidence="7">DSM 17901</strain>
    </source>
</reference>
<gene>
    <name evidence="6" type="ORF">Ga0061063_1193</name>
</gene>
<evidence type="ECO:0000256" key="5">
    <source>
        <dbReference type="SAM" id="SignalP"/>
    </source>
</evidence>
<dbReference type="Pfam" id="PF10614">
    <property type="entry name" value="CsgF"/>
    <property type="match status" value="1"/>
</dbReference>
<comment type="function">
    <text evidence="1">May be involved in the biogenesis of curli organelles.</text>
</comment>
<accession>A0A0K6GUR2</accession>
<feature type="signal peptide" evidence="5">
    <location>
        <begin position="1"/>
        <end position="17"/>
    </location>
</feature>
<evidence type="ECO:0000256" key="4">
    <source>
        <dbReference type="SAM" id="MobiDB-lite"/>
    </source>
</evidence>
<keyword evidence="7" id="KW-1185">Reference proteome</keyword>
<dbReference type="STRING" id="375574.GCA_001418035_00986"/>
<dbReference type="EMBL" id="CYHA01000002">
    <property type="protein sequence ID" value="CUA82328.1"/>
    <property type="molecule type" value="Genomic_DNA"/>
</dbReference>
<evidence type="ECO:0000256" key="1">
    <source>
        <dbReference type="ARBA" id="ARBA00003989"/>
    </source>
</evidence>
<keyword evidence="3 5" id="KW-0732">Signal</keyword>
<organism evidence="6 7">
    <name type="scientific">Gulbenkiania indica</name>
    <dbReference type="NCBI Taxonomy" id="375574"/>
    <lineage>
        <taxon>Bacteria</taxon>
        <taxon>Pseudomonadati</taxon>
        <taxon>Pseudomonadota</taxon>
        <taxon>Betaproteobacteria</taxon>
        <taxon>Neisseriales</taxon>
        <taxon>Chromobacteriaceae</taxon>
        <taxon>Gulbenkiania</taxon>
    </lineage>
</organism>
<dbReference type="InterPro" id="IPR018893">
    <property type="entry name" value="T8SS_CsgF"/>
</dbReference>
<sequence>MKMLAAVLGCLACSAGATELVFTPVNPSFGGSPLNGSWLLGSAQAQNDYKDPSLPSYGSRSSSQSSLDRFNERLQMTILDRLASSVSSNIIDTSGNFHPGEIDTGAFHIVVQDIGNGMVRVTTTDKSTGATSVFEVSNRL</sequence>
<feature type="compositionally biased region" description="Low complexity" evidence="4">
    <location>
        <begin position="53"/>
        <end position="66"/>
    </location>
</feature>
<name>A0A0K6GUR2_9NEIS</name>
<evidence type="ECO:0000256" key="2">
    <source>
        <dbReference type="ARBA" id="ARBA00014031"/>
    </source>
</evidence>
<evidence type="ECO:0000313" key="7">
    <source>
        <dbReference type="Proteomes" id="UP000243535"/>
    </source>
</evidence>